<evidence type="ECO:0000313" key="2">
    <source>
        <dbReference type="Proteomes" id="UP000815677"/>
    </source>
</evidence>
<keyword evidence="2" id="KW-1185">Reference proteome</keyword>
<accession>A0ABQ0LG04</accession>
<dbReference type="EMBL" id="DF846169">
    <property type="protein sequence ID" value="GAT50028.1"/>
    <property type="molecule type" value="Genomic_DNA"/>
</dbReference>
<sequence length="94" mass="10105">MRSAQTQTSLGFVNTNSRTGKLFELFLQQLEDRVPPAFMINTFLVDATRDVDSAVAQLQPPAAGALACAAAGQSIQSARVAGLARARWLENEIL</sequence>
<name>A0ABQ0LG04_MYCCL</name>
<organism evidence="1 2">
    <name type="scientific">Mycena chlorophos</name>
    <name type="common">Agaric fungus</name>
    <name type="synonym">Agaricus chlorophos</name>
    <dbReference type="NCBI Taxonomy" id="658473"/>
    <lineage>
        <taxon>Eukaryota</taxon>
        <taxon>Fungi</taxon>
        <taxon>Dikarya</taxon>
        <taxon>Basidiomycota</taxon>
        <taxon>Agaricomycotina</taxon>
        <taxon>Agaricomycetes</taxon>
        <taxon>Agaricomycetidae</taxon>
        <taxon>Agaricales</taxon>
        <taxon>Marasmiineae</taxon>
        <taxon>Mycenaceae</taxon>
        <taxon>Mycena</taxon>
    </lineage>
</organism>
<evidence type="ECO:0000313" key="1">
    <source>
        <dbReference type="EMBL" id="GAT50028.1"/>
    </source>
</evidence>
<protein>
    <submittedName>
        <fullName evidence="1">Uncharacterized protein</fullName>
    </submittedName>
</protein>
<dbReference type="Proteomes" id="UP000815677">
    <property type="component" value="Unassembled WGS sequence"/>
</dbReference>
<gene>
    <name evidence="1" type="ORF">MCHLO_07311</name>
</gene>
<reference evidence="1" key="1">
    <citation type="submission" date="2014-09" db="EMBL/GenBank/DDBJ databases">
        <title>Genome sequence of the luminous mushroom Mycena chlorophos for searching fungal bioluminescence genes.</title>
        <authorList>
            <person name="Tanaka Y."/>
            <person name="Kasuga D."/>
            <person name="Oba Y."/>
            <person name="Hase S."/>
            <person name="Sato K."/>
            <person name="Oba Y."/>
            <person name="Sakakibara Y."/>
        </authorList>
    </citation>
    <scope>NUCLEOTIDE SEQUENCE</scope>
</reference>
<proteinExistence type="predicted"/>